<organism evidence="1 2">
    <name type="scientific">Thalassospira lohafexi</name>
    <dbReference type="NCBI Taxonomy" id="744227"/>
    <lineage>
        <taxon>Bacteria</taxon>
        <taxon>Pseudomonadati</taxon>
        <taxon>Pseudomonadota</taxon>
        <taxon>Alphaproteobacteria</taxon>
        <taxon>Rhodospirillales</taxon>
        <taxon>Thalassospiraceae</taxon>
        <taxon>Thalassospira</taxon>
    </lineage>
</organism>
<comment type="caution">
    <text evidence="1">The sequence shown here is derived from an EMBL/GenBank/DDBJ whole genome shotgun (WGS) entry which is preliminary data.</text>
</comment>
<dbReference type="EMBL" id="NXGX01000015">
    <property type="protein sequence ID" value="PKR56337.1"/>
    <property type="molecule type" value="Genomic_DNA"/>
</dbReference>
<evidence type="ECO:0000313" key="2">
    <source>
        <dbReference type="Proteomes" id="UP000233332"/>
    </source>
</evidence>
<protein>
    <submittedName>
        <fullName evidence="1">Uncharacterized protein</fullName>
    </submittedName>
</protein>
<reference evidence="1 2" key="1">
    <citation type="submission" date="2017-09" db="EMBL/GenBank/DDBJ databases">
        <title>Biodiversity and function of Thalassospira species in the particle-attached aromatic-hydrocarbon-degrading consortia from the surface seawater of the China South Sea.</title>
        <authorList>
            <person name="Dong C."/>
            <person name="Lai Q."/>
            <person name="Shao Z."/>
        </authorList>
    </citation>
    <scope>NUCLEOTIDE SEQUENCE [LARGE SCALE GENOMIC DNA]</scope>
    <source>
        <strain evidence="1 2">139Z-12</strain>
    </source>
</reference>
<gene>
    <name evidence="1" type="ORF">COO92_21265</name>
</gene>
<accession>A0A2N3L0S0</accession>
<proteinExistence type="predicted"/>
<dbReference type="RefSeq" id="WP_101304942.1">
    <property type="nucleotide sequence ID" value="NZ_NXGX01000015.1"/>
</dbReference>
<keyword evidence="2" id="KW-1185">Reference proteome</keyword>
<sequence length="66" mass="7253">MSNVINLEVHYHMTPEQLLDNAIEELEGLSGILGDRPENAIVEHVLSNLCEISNHLFADGDKGEPA</sequence>
<dbReference type="AlphaFoldDB" id="A0A2N3L0S0"/>
<name>A0A2N3L0S0_9PROT</name>
<evidence type="ECO:0000313" key="1">
    <source>
        <dbReference type="EMBL" id="PKR56337.1"/>
    </source>
</evidence>
<dbReference type="Proteomes" id="UP000233332">
    <property type="component" value="Unassembled WGS sequence"/>
</dbReference>